<name>A0A814DDE0_9BILA</name>
<feature type="compositionally biased region" description="Polar residues" evidence="1">
    <location>
        <begin position="1"/>
        <end position="17"/>
    </location>
</feature>
<organism evidence="3 5">
    <name type="scientific">Adineta steineri</name>
    <dbReference type="NCBI Taxonomy" id="433720"/>
    <lineage>
        <taxon>Eukaryota</taxon>
        <taxon>Metazoa</taxon>
        <taxon>Spiralia</taxon>
        <taxon>Gnathifera</taxon>
        <taxon>Rotifera</taxon>
        <taxon>Eurotatoria</taxon>
        <taxon>Bdelloidea</taxon>
        <taxon>Adinetida</taxon>
        <taxon>Adinetidae</taxon>
        <taxon>Adineta</taxon>
    </lineage>
</organism>
<sequence>MENLTFSSDDGPATTSDGLLAPSDGSHSYRRLSSDNTNSDTRGSSVLSKKQILVGCLIGSSIATLLLIPVGLVFWMKLSPMYDATTTTTTTTTTNINTQTQSPTSHYTTTITTTILSQSSTTSTETLTSSPKSCPISAVNALWNTPPIVFINRPNTCSQNESSLCNPEDLFIDDIHDAVYVADAKNNRIQKYSLTEAYNLEIGATGITVASRDLFLPKSVFVDTQTEDMYILDFDDKETYQPGIYSSYRVHLWKKNEQVGRILLSEAGEQLAKEFPHRLTLDKEMNVYVGTRYFIRKWSASTNYTRNIAVAGNNQYNHPARSTDLWDPAAFFVTDDLTLYIADWQNKRIQKWAINATRGWTVIEYLSSVTGITMDCNGYLYYAESYADTIYQLNMKTNQKRMLVSNEDHFKKPISYFPTAIKIDKFGNFFLVGQNQVYKFSIIQK</sequence>
<evidence type="ECO:0000256" key="2">
    <source>
        <dbReference type="SAM" id="Phobius"/>
    </source>
</evidence>
<feature type="compositionally biased region" description="Polar residues" evidence="1">
    <location>
        <begin position="34"/>
        <end position="44"/>
    </location>
</feature>
<keyword evidence="2" id="KW-0472">Membrane</keyword>
<dbReference type="Proteomes" id="UP000663860">
    <property type="component" value="Unassembled WGS sequence"/>
</dbReference>
<dbReference type="EMBL" id="CAJOBB010001172">
    <property type="protein sequence ID" value="CAF3819853.1"/>
    <property type="molecule type" value="Genomic_DNA"/>
</dbReference>
<dbReference type="SUPFAM" id="SSF63825">
    <property type="entry name" value="YWTD domain"/>
    <property type="match status" value="1"/>
</dbReference>
<dbReference type="AlphaFoldDB" id="A0A814DDE0"/>
<dbReference type="Proteomes" id="UP000663868">
    <property type="component" value="Unassembled WGS sequence"/>
</dbReference>
<feature type="region of interest" description="Disordered" evidence="1">
    <location>
        <begin position="1"/>
        <end position="44"/>
    </location>
</feature>
<accession>A0A814DDE0</accession>
<proteinExistence type="predicted"/>
<evidence type="ECO:0000313" key="5">
    <source>
        <dbReference type="Proteomes" id="UP000663860"/>
    </source>
</evidence>
<gene>
    <name evidence="3" type="ORF">IZO911_LOCUS15095</name>
    <name evidence="4" type="ORF">KXQ929_LOCUS18165</name>
</gene>
<dbReference type="EMBL" id="CAJNOE010000128">
    <property type="protein sequence ID" value="CAF0952681.1"/>
    <property type="molecule type" value="Genomic_DNA"/>
</dbReference>
<reference evidence="3" key="1">
    <citation type="submission" date="2021-02" db="EMBL/GenBank/DDBJ databases">
        <authorList>
            <person name="Nowell W R."/>
        </authorList>
    </citation>
    <scope>NUCLEOTIDE SEQUENCE</scope>
</reference>
<comment type="caution">
    <text evidence="3">The sequence shown here is derived from an EMBL/GenBank/DDBJ whole genome shotgun (WGS) entry which is preliminary data.</text>
</comment>
<dbReference type="Gene3D" id="2.120.10.30">
    <property type="entry name" value="TolB, C-terminal domain"/>
    <property type="match status" value="2"/>
</dbReference>
<evidence type="ECO:0000313" key="4">
    <source>
        <dbReference type="EMBL" id="CAF3819853.1"/>
    </source>
</evidence>
<evidence type="ECO:0000256" key="1">
    <source>
        <dbReference type="SAM" id="MobiDB-lite"/>
    </source>
</evidence>
<keyword evidence="2" id="KW-0812">Transmembrane</keyword>
<evidence type="ECO:0000313" key="3">
    <source>
        <dbReference type="EMBL" id="CAF0952681.1"/>
    </source>
</evidence>
<dbReference type="InterPro" id="IPR011042">
    <property type="entry name" value="6-blade_b-propeller_TolB-like"/>
</dbReference>
<feature type="transmembrane region" description="Helical" evidence="2">
    <location>
        <begin position="52"/>
        <end position="76"/>
    </location>
</feature>
<keyword evidence="2" id="KW-1133">Transmembrane helix</keyword>
<protein>
    <submittedName>
        <fullName evidence="3">Uncharacterized protein</fullName>
    </submittedName>
</protein>